<proteinExistence type="predicted"/>
<reference evidence="2" key="1">
    <citation type="submission" date="2022-08" db="EMBL/GenBank/DDBJ databases">
        <title>Novel sulfate-reducing endosymbionts in the free-living metamonad Anaeramoeba.</title>
        <authorList>
            <person name="Jerlstrom-Hultqvist J."/>
            <person name="Cepicka I."/>
            <person name="Gallot-Lavallee L."/>
            <person name="Salas-Leiva D."/>
            <person name="Curtis B.A."/>
            <person name="Zahonova K."/>
            <person name="Pipaliya S."/>
            <person name="Dacks J."/>
            <person name="Roger A.J."/>
        </authorList>
    </citation>
    <scope>NUCLEOTIDE SEQUENCE</scope>
    <source>
        <strain evidence="2">Schooner1</strain>
    </source>
</reference>
<accession>A0ABQ8YGE6</accession>
<comment type="caution">
    <text evidence="2">The sequence shown here is derived from an EMBL/GenBank/DDBJ whole genome shotgun (WGS) entry which is preliminary data.</text>
</comment>
<evidence type="ECO:0008006" key="4">
    <source>
        <dbReference type="Google" id="ProtNLM"/>
    </source>
</evidence>
<protein>
    <recommendedName>
        <fullName evidence="4">Homeobox domain-containing protein</fullName>
    </recommendedName>
</protein>
<dbReference type="Proteomes" id="UP001150062">
    <property type="component" value="Unassembled WGS sequence"/>
</dbReference>
<feature type="compositionally biased region" description="Low complexity" evidence="1">
    <location>
        <begin position="296"/>
        <end position="310"/>
    </location>
</feature>
<keyword evidence="3" id="KW-1185">Reference proteome</keyword>
<feature type="compositionally biased region" description="Basic residues" evidence="1">
    <location>
        <begin position="393"/>
        <end position="413"/>
    </location>
</feature>
<feature type="compositionally biased region" description="Basic residues" evidence="1">
    <location>
        <begin position="253"/>
        <end position="284"/>
    </location>
</feature>
<feature type="compositionally biased region" description="Basic residues" evidence="1">
    <location>
        <begin position="229"/>
        <end position="245"/>
    </location>
</feature>
<evidence type="ECO:0000256" key="1">
    <source>
        <dbReference type="SAM" id="MobiDB-lite"/>
    </source>
</evidence>
<feature type="compositionally biased region" description="Low complexity" evidence="1">
    <location>
        <begin position="322"/>
        <end position="334"/>
    </location>
</feature>
<evidence type="ECO:0000313" key="3">
    <source>
        <dbReference type="Proteomes" id="UP001150062"/>
    </source>
</evidence>
<sequence>MTFSPRELSFYIPDLCEYDPFTDPNYNELFFDSPYLIGENEYSSRLSLHQQLHNYTASSYEPNFHSSMPLGSNQRKATSTNFSAFCYQPSNDQMDLDLRLHPWYKAKPLLSKNTTQQEIVHSQLRNQSTQQTLSNQEKRFLGHNSFGTFSTKQQALIKRKCKSDNKNKSKYTYTNKHNQNKSPIQEPSSPNENNQIDISINKQNKTDETALGNSDGNEKEKRDLEHSTTKLKPKFKNNKNGKRNKYQPYKNEKTKRLKSQNKSKVIMRNKNKIRLKKHHQHKNNFRSNFANGGLVSSSESQSGNESQEGSFVGSQTQDFDLSESQSEGDSGSESFTNSPSERISYNGKRKSKRKKSKKKRKNKKARRRRRKKYKQFLGSFDEENSDHQLNLPKNKKNNSSRSKKRKKSNRKTIKVIKIKGRVVKKIYPFYMKRNLASHQKNQSSNKHTNKDSKNYKINIGRNRNTHKNSGNVNMNRKRNIDHILNSDMIHENIKINKNSQSNHLPNSKIYRNNNHLSSIVIKELELAYEKYYGSFTKKGFNLNNHKLQLIAARTKLSHEQVKKWFDRKLKN</sequence>
<feature type="compositionally biased region" description="Basic residues" evidence="1">
    <location>
        <begin position="347"/>
        <end position="374"/>
    </location>
</feature>
<dbReference type="EMBL" id="JAOAOG010000168">
    <property type="protein sequence ID" value="KAJ6243628.1"/>
    <property type="molecule type" value="Genomic_DNA"/>
</dbReference>
<organism evidence="2 3">
    <name type="scientific">Anaeramoeba flamelloides</name>
    <dbReference type="NCBI Taxonomy" id="1746091"/>
    <lineage>
        <taxon>Eukaryota</taxon>
        <taxon>Metamonada</taxon>
        <taxon>Anaeramoebidae</taxon>
        <taxon>Anaeramoeba</taxon>
    </lineage>
</organism>
<feature type="region of interest" description="Disordered" evidence="1">
    <location>
        <begin position="152"/>
        <end position="413"/>
    </location>
</feature>
<feature type="compositionally biased region" description="Polar residues" evidence="1">
    <location>
        <begin position="180"/>
        <end position="203"/>
    </location>
</feature>
<gene>
    <name evidence="2" type="ORF">M0813_22067</name>
</gene>
<name>A0ABQ8YGE6_9EUKA</name>
<feature type="compositionally biased region" description="Basic and acidic residues" evidence="1">
    <location>
        <begin position="216"/>
        <end position="228"/>
    </location>
</feature>
<evidence type="ECO:0000313" key="2">
    <source>
        <dbReference type="EMBL" id="KAJ6243628.1"/>
    </source>
</evidence>